<sequence length="1367" mass="151375">MFAPRLLDFQKTKYARFMNHRVPAHKRYQPTEYEHAANCATHALWIIPSILGSSNLYLLSDDDWETISAWIYGLGLCGLFVVSTVFHTISWKKSHLRMVEHCLHMFDRMVIYFFIAASYAPWLNLRELGPWASHMRWLVWIMASVGTIYVFFFHERYKLVELLCYVIMGFFPALVILSMPNTEGIWELMTGGVFYCLGMVFFKSDGRIPFAHAIWHLFVAFGAGTHYYAIWRTQPLPCHWPEPSVLVHDDWPTMFYGTHFIMSPPTKSKLKRQSQLLSSVLSRTLSYKYRDLDTTFSSLGASDDPAELSTQLSAPGVLKVFGDSVCTGTHYKSVLATGMSSAQELVKEALERYALSPECASQYVLCDVVGQAGDPGQQWQAECFRVFGDNEKPLLIQELWKPREGLSRRFELRKRSDVEELAAKDVDTLTAGINAQARRLQRSRAKGTPALASEGAQSPPTPRLRRTVSESSLSSATTPGPEERGQETMRYSLYESPHLLLLQGYSQQHDSLVYLLNREQHTVGQRTPSSKPSVSLSAPDILPLHCTIRRHQPSGPEQAGSRLVLEPIPGAPVSVNFSEVGGRAVVLRHGDLLSLGLYYLLLFKDPAQAQPLPAQALARLRAVPRSCRMCGASLRARGASNSGSTWVPPPRPRLLHLEFEPEVEDALLQRIMTLIEPSGDDHKLTPAFLLCLCIQHSATRLEPGSFGQLLLKIAKAIRETVWEKTKELAEKQAQLQEPISLASFSMAGLVPDLQHILFWMSNSVELLYFIQQKCPLYMQSLEEELDVTGSKESLFSCTLTASEEAMAVLEEVILYAFQQCVYYVSKSLYVCLPALLECPPFQTERRESWCSAPQLPEELRHVVSVYQATLDLLRQFQMHPEIASQVLAYLFFFSSTLLFNQLLDKGPSLSCFHWPRGVQACARLQQLLEWMRSAGYGEAGERFFRKLSCTLNLLATPRAQLIQMSWANLRAAFPTLSPAQLHRLLTQYQLASAMGPMSAWEPGAQDSPDAFKSEDVLESYENPPPIVLPSEGFQVDLEADCLDDSIYQHLLYIRHFLWSLRSKPSPGGGPSQPEYLQVPGSDTGPGCCPGQLVEPRLQKAGDTPLVLPPRWAPPVSPSIPELFLPLPCLQGPHHTTPEGHPEGQSCPLVSRGAREASQMRALPSSGAPRAQGPPGRQSRGGPQAGPLHADSSCLLTPPGTPLSLEPAVPDWPEPGGTCGQALLEGRKNGQSGSRGAAPEGDGAGHEDESPAAPSSHSSSTEDFCYVFVVELERGPSGLGMGLIDGMHTPLGSPGLYIQTLLPGSPAASDGRLSLGDRILEVNGSSLMGVSYLRAVDLIRHGGKKMRFLVAKSDVETAKKIRFRTPPP</sequence>
<evidence type="ECO:0000256" key="13">
    <source>
        <dbReference type="PIRSR" id="PIRSR604254-1"/>
    </source>
</evidence>
<evidence type="ECO:0000256" key="2">
    <source>
        <dbReference type="ARBA" id="ARBA00007018"/>
    </source>
</evidence>
<dbReference type="InterPro" id="IPR036034">
    <property type="entry name" value="PDZ_sf"/>
</dbReference>
<feature type="region of interest" description="Disordered" evidence="14">
    <location>
        <begin position="437"/>
        <end position="487"/>
    </location>
</feature>
<feature type="region of interest" description="Disordered" evidence="14">
    <location>
        <begin position="1130"/>
        <end position="1258"/>
    </location>
</feature>
<dbReference type="InterPro" id="IPR052072">
    <property type="entry name" value="Vascular_dev_regulator"/>
</dbReference>
<dbReference type="GO" id="GO:0046872">
    <property type="term" value="F:metal ion binding"/>
    <property type="evidence" value="ECO:0007669"/>
    <property type="project" value="UniProtKB-KW"/>
</dbReference>
<evidence type="ECO:0000256" key="1">
    <source>
        <dbReference type="ARBA" id="ARBA00004127"/>
    </source>
</evidence>
<keyword evidence="7 15" id="KW-1133">Transmembrane helix</keyword>
<dbReference type="Pfam" id="PF01843">
    <property type="entry name" value="DIL"/>
    <property type="match status" value="1"/>
</dbReference>
<feature type="transmembrane region" description="Helical" evidence="15">
    <location>
        <begin position="109"/>
        <end position="125"/>
    </location>
</feature>
<comment type="similarity">
    <text evidence="2">Belongs to the ADIPOR family.</text>
</comment>
<evidence type="ECO:0000313" key="20">
    <source>
        <dbReference type="RefSeq" id="XP_025867141.1"/>
    </source>
</evidence>
<dbReference type="SMART" id="SM00314">
    <property type="entry name" value="RA"/>
    <property type="match status" value="1"/>
</dbReference>
<dbReference type="FunFam" id="2.60.200.20:FF:000040">
    <property type="entry name" value="ras-associating and dilute domain-containing protein"/>
    <property type="match status" value="1"/>
</dbReference>
<dbReference type="InterPro" id="IPR005744">
    <property type="entry name" value="Hy-lIII"/>
</dbReference>
<dbReference type="SMART" id="SM00228">
    <property type="entry name" value="PDZ"/>
    <property type="match status" value="1"/>
</dbReference>
<dbReference type="GO" id="GO:0001755">
    <property type="term" value="P:neural crest cell migration"/>
    <property type="evidence" value="ECO:0007669"/>
    <property type="project" value="TreeGrafter"/>
</dbReference>
<keyword evidence="19" id="KW-1185">Reference proteome</keyword>
<dbReference type="RefSeq" id="XP_025867141.1">
    <property type="nucleotide sequence ID" value="XM_026011356.2"/>
</dbReference>
<dbReference type="Gene3D" id="2.60.200.20">
    <property type="match status" value="1"/>
</dbReference>
<dbReference type="SUPFAM" id="SSF50156">
    <property type="entry name" value="PDZ domain-like"/>
    <property type="match status" value="1"/>
</dbReference>
<feature type="domain" description="PDZ" evidence="16">
    <location>
        <begin position="1268"/>
        <end position="1353"/>
    </location>
</feature>
<dbReference type="GO" id="GO:0140911">
    <property type="term" value="F:pore-forming activity"/>
    <property type="evidence" value="ECO:0007669"/>
    <property type="project" value="InterPro"/>
</dbReference>
<feature type="domain" description="Ras-associating" evidence="17">
    <location>
        <begin position="314"/>
        <end position="417"/>
    </location>
</feature>
<dbReference type="Gene3D" id="3.10.20.90">
    <property type="entry name" value="Phosphatidylinositol 3-kinase Catalytic Subunit, Chain A, domain 1"/>
    <property type="match status" value="1"/>
</dbReference>
<dbReference type="InterPro" id="IPR002710">
    <property type="entry name" value="Dilute_dom"/>
</dbReference>
<evidence type="ECO:0000256" key="10">
    <source>
        <dbReference type="ARBA" id="ARBA00061397"/>
    </source>
</evidence>
<comment type="function">
    <text evidence="9">Downstream effector of Rap required for cell adhesion and migration of neural crest precursors during development.</text>
</comment>
<dbReference type="InterPro" id="IPR037983">
    <property type="entry name" value="CBD_Rasip1/Radil"/>
</dbReference>
<evidence type="ECO:0000313" key="19">
    <source>
        <dbReference type="Proteomes" id="UP001652641"/>
    </source>
</evidence>
<dbReference type="CDD" id="cd15472">
    <property type="entry name" value="Myo5p-like_CBD_Rasip1"/>
    <property type="match status" value="1"/>
</dbReference>
<dbReference type="InterPro" id="IPR001478">
    <property type="entry name" value="PDZ"/>
</dbReference>
<feature type="region of interest" description="Disordered" evidence="14">
    <location>
        <begin position="1063"/>
        <end position="1093"/>
    </location>
</feature>
<organism evidence="19 20">
    <name type="scientific">Vulpes vulpes</name>
    <name type="common">Red fox</name>
    <dbReference type="NCBI Taxonomy" id="9627"/>
    <lineage>
        <taxon>Eukaryota</taxon>
        <taxon>Metazoa</taxon>
        <taxon>Chordata</taxon>
        <taxon>Craniata</taxon>
        <taxon>Vertebrata</taxon>
        <taxon>Euteleostomi</taxon>
        <taxon>Mammalia</taxon>
        <taxon>Eutheria</taxon>
        <taxon>Laurasiatheria</taxon>
        <taxon>Carnivora</taxon>
        <taxon>Caniformia</taxon>
        <taxon>Canidae</taxon>
        <taxon>Vulpes</taxon>
    </lineage>
</organism>
<dbReference type="GO" id="GO:0016020">
    <property type="term" value="C:membrane"/>
    <property type="evidence" value="ECO:0007669"/>
    <property type="project" value="InterPro"/>
</dbReference>
<gene>
    <name evidence="20" type="primary">LOC112929319</name>
</gene>
<keyword evidence="4" id="KW-0597">Phosphoprotein</keyword>
<evidence type="ECO:0000256" key="12">
    <source>
        <dbReference type="ARBA" id="ARBA00073766"/>
    </source>
</evidence>
<dbReference type="GO" id="GO:0012505">
    <property type="term" value="C:endomembrane system"/>
    <property type="evidence" value="ECO:0007669"/>
    <property type="project" value="UniProtKB-SubCell"/>
</dbReference>
<dbReference type="PANTHER" id="PTHR16027:SF3">
    <property type="entry name" value="RAS-ASSOCIATING AND DILUTE DOMAIN-CONTAINING PROTEIN"/>
    <property type="match status" value="1"/>
</dbReference>
<dbReference type="FunFam" id="2.30.42.10:FF:000156">
    <property type="entry name" value="Ras-associating and dilute domain-containing protein"/>
    <property type="match status" value="1"/>
</dbReference>
<evidence type="ECO:0000256" key="9">
    <source>
        <dbReference type="ARBA" id="ARBA00057550"/>
    </source>
</evidence>
<feature type="transmembrane region" description="Helical" evidence="15">
    <location>
        <begin position="160"/>
        <end position="179"/>
    </location>
</feature>
<dbReference type="InterPro" id="IPR029071">
    <property type="entry name" value="Ubiquitin-like_domsf"/>
</dbReference>
<feature type="binding site" evidence="13">
    <location>
        <position position="216"/>
    </location>
    <ligand>
        <name>Zn(2+)</name>
        <dbReference type="ChEBI" id="CHEBI:29105"/>
    </ligand>
</feature>
<dbReference type="InterPro" id="IPR000159">
    <property type="entry name" value="RA_dom"/>
</dbReference>
<name>A0A3Q7TPC1_VULVU</name>
<dbReference type="SMART" id="SM01132">
    <property type="entry name" value="DIL"/>
    <property type="match status" value="1"/>
</dbReference>
<dbReference type="Proteomes" id="UP001652641">
    <property type="component" value="Chromosome 3"/>
</dbReference>
<comment type="similarity">
    <text evidence="10">Belongs to the RADIL family.</text>
</comment>
<feature type="transmembrane region" description="Helical" evidence="15">
    <location>
        <begin position="69"/>
        <end position="89"/>
    </location>
</feature>
<protein>
    <recommendedName>
        <fullName evidence="12">Ras-associating and dilute domain-containing protein</fullName>
    </recommendedName>
</protein>
<dbReference type="CDD" id="cd17116">
    <property type="entry name" value="RA_Radil_like"/>
    <property type="match status" value="1"/>
</dbReference>
<keyword evidence="8 15" id="KW-0472">Membrane</keyword>
<feature type="compositionally biased region" description="Low complexity" evidence="14">
    <location>
        <begin position="1168"/>
        <end position="1186"/>
    </location>
</feature>
<dbReference type="GO" id="GO:0034446">
    <property type="term" value="P:substrate adhesion-dependent cell spreading"/>
    <property type="evidence" value="ECO:0007669"/>
    <property type="project" value="TreeGrafter"/>
</dbReference>
<evidence type="ECO:0000259" key="17">
    <source>
        <dbReference type="PROSITE" id="PS50200"/>
    </source>
</evidence>
<dbReference type="KEGG" id="vvp:112929319"/>
<dbReference type="PROSITE" id="PS50106">
    <property type="entry name" value="PDZ"/>
    <property type="match status" value="1"/>
</dbReference>
<accession>A0A3Q7TPC1</accession>
<reference key="1">
    <citation type="submission" date="2019-01" db="UniProtKB">
        <authorList>
            <consortium name="RefSeq"/>
        </authorList>
    </citation>
    <scope>IDENTIFICATION</scope>
</reference>
<comment type="subunit">
    <text evidence="11">Interacts with RAP1A; in a GTP-dependent manner. Does not interact with members of the Ras family. Interacts (via PDZ domain) with KIF14; is recruited to the microtubule network restricting its interaction with activated RAP1A.</text>
</comment>
<evidence type="ECO:0000256" key="7">
    <source>
        <dbReference type="ARBA" id="ARBA00022989"/>
    </source>
</evidence>
<evidence type="ECO:0000256" key="8">
    <source>
        <dbReference type="ARBA" id="ARBA00023136"/>
    </source>
</evidence>
<dbReference type="PROSITE" id="PS51126">
    <property type="entry name" value="DILUTE"/>
    <property type="match status" value="1"/>
</dbReference>
<feature type="compositionally biased region" description="Polar residues" evidence="14">
    <location>
        <begin position="469"/>
        <end position="478"/>
    </location>
</feature>
<dbReference type="InterPro" id="IPR008984">
    <property type="entry name" value="SMAD_FHA_dom_sf"/>
</dbReference>
<dbReference type="Pfam" id="PF03006">
    <property type="entry name" value="HlyIII"/>
    <property type="match status" value="1"/>
</dbReference>
<proteinExistence type="inferred from homology"/>
<feature type="transmembrane region" description="Helical" evidence="15">
    <location>
        <begin position="214"/>
        <end position="231"/>
    </location>
</feature>
<dbReference type="GO" id="GO:0051020">
    <property type="term" value="F:GTPase binding"/>
    <property type="evidence" value="ECO:0007669"/>
    <property type="project" value="TreeGrafter"/>
</dbReference>
<dbReference type="SUPFAM" id="SSF54236">
    <property type="entry name" value="Ubiquitin-like"/>
    <property type="match status" value="1"/>
</dbReference>
<dbReference type="GO" id="GO:0005874">
    <property type="term" value="C:microtubule"/>
    <property type="evidence" value="ECO:0007669"/>
    <property type="project" value="TreeGrafter"/>
</dbReference>
<dbReference type="FunFam" id="3.10.20.90:FF:000265">
    <property type="entry name" value="Ras-associating and dilute domain-containing protein"/>
    <property type="match status" value="1"/>
</dbReference>
<evidence type="ECO:0000256" key="5">
    <source>
        <dbReference type="ARBA" id="ARBA00022692"/>
    </source>
</evidence>
<evidence type="ECO:0000256" key="3">
    <source>
        <dbReference type="ARBA" id="ARBA00022473"/>
    </source>
</evidence>
<dbReference type="SUPFAM" id="SSF49879">
    <property type="entry name" value="SMAD/FHA domain"/>
    <property type="match status" value="1"/>
</dbReference>
<feature type="transmembrane region" description="Helical" evidence="15">
    <location>
        <begin position="137"/>
        <end position="153"/>
    </location>
</feature>
<dbReference type="Pfam" id="PF00595">
    <property type="entry name" value="PDZ"/>
    <property type="match status" value="1"/>
</dbReference>
<evidence type="ECO:0000256" key="15">
    <source>
        <dbReference type="SAM" id="Phobius"/>
    </source>
</evidence>
<comment type="subcellular location">
    <subcellularLocation>
        <location evidence="1">Endomembrane system</location>
        <topology evidence="1">Multi-pass membrane protein</topology>
    </subcellularLocation>
</comment>
<dbReference type="CDD" id="cd06690">
    <property type="entry name" value="PDZ_Radil-like"/>
    <property type="match status" value="1"/>
</dbReference>
<dbReference type="Gene3D" id="2.30.42.10">
    <property type="match status" value="1"/>
</dbReference>
<evidence type="ECO:0000256" key="14">
    <source>
        <dbReference type="SAM" id="MobiDB-lite"/>
    </source>
</evidence>
<feature type="binding site" evidence="13">
    <location>
        <position position="212"/>
    </location>
    <ligand>
        <name>Zn(2+)</name>
        <dbReference type="ChEBI" id="CHEBI:29105"/>
    </ligand>
</feature>
<dbReference type="NCBIfam" id="TIGR01065">
    <property type="entry name" value="hlyIII"/>
    <property type="match status" value="1"/>
</dbReference>
<dbReference type="Pfam" id="PF00788">
    <property type="entry name" value="RA"/>
    <property type="match status" value="1"/>
</dbReference>
<feature type="binding site" evidence="13">
    <location>
        <position position="87"/>
    </location>
    <ligand>
        <name>Zn(2+)</name>
        <dbReference type="ChEBI" id="CHEBI:29105"/>
    </ligand>
</feature>
<keyword evidence="13" id="KW-0862">Zinc</keyword>
<feature type="transmembrane region" description="Helical" evidence="15">
    <location>
        <begin position="185"/>
        <end position="202"/>
    </location>
</feature>
<evidence type="ECO:0000256" key="11">
    <source>
        <dbReference type="ARBA" id="ARBA00064481"/>
    </source>
</evidence>
<dbReference type="InterPro" id="IPR004254">
    <property type="entry name" value="AdipoR/HlyIII-related"/>
</dbReference>
<evidence type="ECO:0000259" key="18">
    <source>
        <dbReference type="PROSITE" id="PS51126"/>
    </source>
</evidence>
<dbReference type="GO" id="GO:0007165">
    <property type="term" value="P:signal transduction"/>
    <property type="evidence" value="ECO:0007669"/>
    <property type="project" value="InterPro"/>
</dbReference>
<keyword evidence="6" id="KW-0130">Cell adhesion</keyword>
<evidence type="ECO:0000256" key="6">
    <source>
        <dbReference type="ARBA" id="ARBA00022889"/>
    </source>
</evidence>
<reference evidence="20" key="2">
    <citation type="submission" date="2025-08" db="UniProtKB">
        <authorList>
            <consortium name="RefSeq"/>
        </authorList>
    </citation>
    <scope>IDENTIFICATION</scope>
    <source>
        <tissue evidence="20">Cell line</tissue>
    </source>
</reference>
<dbReference type="PANTHER" id="PTHR16027">
    <property type="entry name" value="DILUTE DOMAIN-CONTAINING PROTEIN YPR089W"/>
    <property type="match status" value="1"/>
</dbReference>
<evidence type="ECO:0000259" key="16">
    <source>
        <dbReference type="PROSITE" id="PS50106"/>
    </source>
</evidence>
<evidence type="ECO:0000256" key="4">
    <source>
        <dbReference type="ARBA" id="ARBA00022553"/>
    </source>
</evidence>
<feature type="domain" description="Dilute" evidence="18">
    <location>
        <begin position="747"/>
        <end position="1013"/>
    </location>
</feature>
<keyword evidence="3" id="KW-0217">Developmental protein</keyword>
<dbReference type="PROSITE" id="PS50200">
    <property type="entry name" value="RA"/>
    <property type="match status" value="1"/>
</dbReference>
<keyword evidence="13" id="KW-0479">Metal-binding</keyword>
<keyword evidence="5 15" id="KW-0812">Transmembrane</keyword>